<evidence type="ECO:0000313" key="1">
    <source>
        <dbReference type="EMBL" id="EFY92549.1"/>
    </source>
</evidence>
<dbReference type="KEGG" id="maw:19245826"/>
<protein>
    <submittedName>
        <fullName evidence="1">Uncharacterized protein</fullName>
    </submittedName>
</protein>
<dbReference type="OrthoDB" id="5413269at2759"/>
<name>E9DUY2_METAQ</name>
<organism evidence="2">
    <name type="scientific">Metarhizium acridum (strain CQMa 102)</name>
    <dbReference type="NCBI Taxonomy" id="655827"/>
    <lineage>
        <taxon>Eukaryota</taxon>
        <taxon>Fungi</taxon>
        <taxon>Dikarya</taxon>
        <taxon>Ascomycota</taxon>
        <taxon>Pezizomycotina</taxon>
        <taxon>Sordariomycetes</taxon>
        <taxon>Hypocreomycetidae</taxon>
        <taxon>Hypocreales</taxon>
        <taxon>Clavicipitaceae</taxon>
        <taxon>Metarhizium</taxon>
    </lineage>
</organism>
<dbReference type="eggNOG" id="ENOG502SR3K">
    <property type="taxonomic scope" value="Eukaryota"/>
</dbReference>
<dbReference type="AlphaFoldDB" id="E9DUY2"/>
<accession>E9DUY2</accession>
<evidence type="ECO:0000313" key="2">
    <source>
        <dbReference type="Proteomes" id="UP000002499"/>
    </source>
</evidence>
<reference evidence="1 2" key="1">
    <citation type="journal article" date="2011" name="PLoS Genet.">
        <title>Genome sequencing and comparative transcriptomics of the model entomopathogenic fungi Metarhizium anisopliae and M. acridum.</title>
        <authorList>
            <person name="Gao Q."/>
            <person name="Jin K."/>
            <person name="Ying S.H."/>
            <person name="Zhang Y."/>
            <person name="Xiao G."/>
            <person name="Shang Y."/>
            <person name="Duan Z."/>
            <person name="Hu X."/>
            <person name="Xie X.Q."/>
            <person name="Zhou G."/>
            <person name="Peng G."/>
            <person name="Luo Z."/>
            <person name="Huang W."/>
            <person name="Wang B."/>
            <person name="Fang W."/>
            <person name="Wang S."/>
            <person name="Zhong Y."/>
            <person name="Ma L.J."/>
            <person name="St Leger R.J."/>
            <person name="Zhao G.P."/>
            <person name="Pei Y."/>
            <person name="Feng M.G."/>
            <person name="Xia Y."/>
            <person name="Wang C."/>
        </authorList>
    </citation>
    <scope>NUCLEOTIDE SEQUENCE [LARGE SCALE GENOMIC DNA]</scope>
    <source>
        <strain evidence="1 2">CQMa 102</strain>
    </source>
</reference>
<dbReference type="HOGENOM" id="CLU_083352_2_0_1"/>
<dbReference type="GeneID" id="19245826"/>
<dbReference type="RefSeq" id="XP_007807855.1">
    <property type="nucleotide sequence ID" value="XM_007809664.1"/>
</dbReference>
<dbReference type="EMBL" id="GL698475">
    <property type="protein sequence ID" value="EFY92549.1"/>
    <property type="molecule type" value="Genomic_DNA"/>
</dbReference>
<dbReference type="InParanoid" id="E9DUY2"/>
<sequence>MVNKYTIKVVNHSGTPQHYVLFNKPPQIVGEVQGQIWSNVFDTHNTPNAGDANFSVFQQYYGVAGTANEAPAVGVEVDLNSPKEVTLGSAKPDGTLVPGTTLQLVVKDHAPQLATTQAATSFLKAFEVQTGKDFTAEDAKKRNYLIGLGGSRTGTSFTAPAATFIPKPNIKYQIQPVNVFYVTHGNYSKGSLIDVTKTGHATVTIDFAEQGRDDIVIVHDNHGNFQIQA</sequence>
<proteinExistence type="predicted"/>
<keyword evidence="2" id="KW-1185">Reference proteome</keyword>
<dbReference type="OMA" id="FEMTDEF"/>
<gene>
    <name evidence="1" type="ORF">MAC_01515</name>
</gene>
<dbReference type="Proteomes" id="UP000002499">
    <property type="component" value="Unassembled WGS sequence"/>
</dbReference>